<dbReference type="Pfam" id="PF00528">
    <property type="entry name" value="BPD_transp_1"/>
    <property type="match status" value="1"/>
</dbReference>
<accession>A0ABS1BA64</accession>
<reference evidence="10 11" key="1">
    <citation type="submission" date="2020-12" db="EMBL/GenBank/DDBJ databases">
        <title>Brachybacterium sp. MASK1Z-5, whole genome shotgun sequence.</title>
        <authorList>
            <person name="Tuo L."/>
        </authorList>
    </citation>
    <scope>NUCLEOTIDE SEQUENCE [LARGE SCALE GENOMIC DNA]</scope>
    <source>
        <strain evidence="10 11">MASK1Z-5</strain>
    </source>
</reference>
<evidence type="ECO:0000256" key="8">
    <source>
        <dbReference type="SAM" id="MobiDB-lite"/>
    </source>
</evidence>
<evidence type="ECO:0000256" key="7">
    <source>
        <dbReference type="RuleBase" id="RU363032"/>
    </source>
</evidence>
<dbReference type="Proteomes" id="UP000612352">
    <property type="component" value="Unassembled WGS sequence"/>
</dbReference>
<feature type="region of interest" description="Disordered" evidence="8">
    <location>
        <begin position="1"/>
        <end position="34"/>
    </location>
</feature>
<comment type="subcellular location">
    <subcellularLocation>
        <location evidence="1 7">Cell membrane</location>
        <topology evidence="1 7">Multi-pass membrane protein</topology>
    </subcellularLocation>
</comment>
<evidence type="ECO:0000259" key="9">
    <source>
        <dbReference type="PROSITE" id="PS50928"/>
    </source>
</evidence>
<evidence type="ECO:0000256" key="4">
    <source>
        <dbReference type="ARBA" id="ARBA00022692"/>
    </source>
</evidence>
<keyword evidence="5 7" id="KW-1133">Transmembrane helix</keyword>
<sequence length="310" mass="33905">MTTTQAQEPSRDLHARREPGRTRRRPVSDPRARGRGRRRIGRWAQTLVVGALGLLWIYPLLWVLAASFKDSLDIFSGGLGLLPDSWHPENYLRAWRDANFSGYMMNTVLITAGSIVLVVVRCAMAGYVIARFRFLGRRVVLAVLVATMFIPTGLFVVPVVELSDLLGLLNTRTGLVLAIAGGGNVAAVLLYVGFFSRVPKELEEAAVMDGAGFLRVFFRVMLPLSGPVTATVVVLTFLSSWNNFFLPLVFTFSTPQNRTLAVGMMAFQGTNSTDWAGLAAAASISLVPIVLLFLLLQRYFVEGIAGAVKN</sequence>
<feature type="domain" description="ABC transmembrane type-1" evidence="9">
    <location>
        <begin position="104"/>
        <end position="296"/>
    </location>
</feature>
<keyword evidence="11" id="KW-1185">Reference proteome</keyword>
<protein>
    <submittedName>
        <fullName evidence="10">Carbohydrate ABC transporter permease</fullName>
    </submittedName>
</protein>
<dbReference type="SUPFAM" id="SSF161098">
    <property type="entry name" value="MetI-like"/>
    <property type="match status" value="1"/>
</dbReference>
<evidence type="ECO:0000313" key="10">
    <source>
        <dbReference type="EMBL" id="MBK0331526.1"/>
    </source>
</evidence>
<keyword evidence="2 7" id="KW-0813">Transport</keyword>
<dbReference type="PANTHER" id="PTHR43744:SF8">
    <property type="entry name" value="SN-GLYCEROL-3-PHOSPHATE TRANSPORT SYSTEM PERMEASE PROTEIN UGPE"/>
    <property type="match status" value="1"/>
</dbReference>
<feature type="transmembrane region" description="Helical" evidence="7">
    <location>
        <begin position="175"/>
        <end position="195"/>
    </location>
</feature>
<organism evidence="10 11">
    <name type="scientific">Brachybacterium halotolerans</name>
    <dbReference type="NCBI Taxonomy" id="2795215"/>
    <lineage>
        <taxon>Bacteria</taxon>
        <taxon>Bacillati</taxon>
        <taxon>Actinomycetota</taxon>
        <taxon>Actinomycetes</taxon>
        <taxon>Micrococcales</taxon>
        <taxon>Dermabacteraceae</taxon>
        <taxon>Brachybacterium</taxon>
    </lineage>
</organism>
<dbReference type="EMBL" id="JAEDAJ010000004">
    <property type="protein sequence ID" value="MBK0331526.1"/>
    <property type="molecule type" value="Genomic_DNA"/>
</dbReference>
<dbReference type="PROSITE" id="PS50928">
    <property type="entry name" value="ABC_TM1"/>
    <property type="match status" value="1"/>
</dbReference>
<name>A0ABS1BA64_9MICO</name>
<feature type="transmembrane region" description="Helical" evidence="7">
    <location>
        <begin position="216"/>
        <end position="238"/>
    </location>
</feature>
<feature type="transmembrane region" description="Helical" evidence="7">
    <location>
        <begin position="43"/>
        <end position="65"/>
    </location>
</feature>
<comment type="similarity">
    <text evidence="7">Belongs to the binding-protein-dependent transport system permease family.</text>
</comment>
<feature type="compositionally biased region" description="Basic and acidic residues" evidence="8">
    <location>
        <begin position="9"/>
        <end position="32"/>
    </location>
</feature>
<evidence type="ECO:0000313" key="11">
    <source>
        <dbReference type="Proteomes" id="UP000612352"/>
    </source>
</evidence>
<dbReference type="InterPro" id="IPR035906">
    <property type="entry name" value="MetI-like_sf"/>
</dbReference>
<feature type="transmembrane region" description="Helical" evidence="7">
    <location>
        <begin position="139"/>
        <end position="160"/>
    </location>
</feature>
<keyword evidence="3" id="KW-1003">Cell membrane</keyword>
<keyword evidence="6 7" id="KW-0472">Membrane</keyword>
<feature type="transmembrane region" description="Helical" evidence="7">
    <location>
        <begin position="275"/>
        <end position="296"/>
    </location>
</feature>
<proteinExistence type="inferred from homology"/>
<feature type="transmembrane region" description="Helical" evidence="7">
    <location>
        <begin position="103"/>
        <end position="127"/>
    </location>
</feature>
<dbReference type="InterPro" id="IPR000515">
    <property type="entry name" value="MetI-like"/>
</dbReference>
<evidence type="ECO:0000256" key="3">
    <source>
        <dbReference type="ARBA" id="ARBA00022475"/>
    </source>
</evidence>
<evidence type="ECO:0000256" key="6">
    <source>
        <dbReference type="ARBA" id="ARBA00023136"/>
    </source>
</evidence>
<dbReference type="Gene3D" id="1.10.3720.10">
    <property type="entry name" value="MetI-like"/>
    <property type="match status" value="1"/>
</dbReference>
<evidence type="ECO:0000256" key="2">
    <source>
        <dbReference type="ARBA" id="ARBA00022448"/>
    </source>
</evidence>
<dbReference type="CDD" id="cd06261">
    <property type="entry name" value="TM_PBP2"/>
    <property type="match status" value="1"/>
</dbReference>
<evidence type="ECO:0000256" key="5">
    <source>
        <dbReference type="ARBA" id="ARBA00022989"/>
    </source>
</evidence>
<dbReference type="PANTHER" id="PTHR43744">
    <property type="entry name" value="ABC TRANSPORTER PERMEASE PROTEIN MG189-RELATED-RELATED"/>
    <property type="match status" value="1"/>
</dbReference>
<evidence type="ECO:0000256" key="1">
    <source>
        <dbReference type="ARBA" id="ARBA00004651"/>
    </source>
</evidence>
<gene>
    <name evidence="10" type="ORF">I8D64_08935</name>
</gene>
<keyword evidence="4 7" id="KW-0812">Transmembrane</keyword>
<comment type="caution">
    <text evidence="10">The sequence shown here is derived from an EMBL/GenBank/DDBJ whole genome shotgun (WGS) entry which is preliminary data.</text>
</comment>